<dbReference type="InterPro" id="IPR041492">
    <property type="entry name" value="HAD_2"/>
</dbReference>
<dbReference type="Pfam" id="PF13419">
    <property type="entry name" value="HAD_2"/>
    <property type="match status" value="1"/>
</dbReference>
<protein>
    <submittedName>
        <fullName evidence="2">HAD family phosphatase</fullName>
    </submittedName>
</protein>
<reference evidence="2 3" key="1">
    <citation type="submission" date="2020-12" db="EMBL/GenBank/DDBJ databases">
        <authorList>
            <person name="Awala S.I."/>
            <person name="Gwak J.-H."/>
            <person name="Kim S.-J."/>
            <person name="Rhee S.-K."/>
        </authorList>
    </citation>
    <scope>NUCLEOTIDE SEQUENCE [LARGE SCALE GENOMIC DNA]</scope>
    <source>
        <strain evidence="2 3">IT5</strain>
    </source>
</reference>
<name>A0ABX7PSZ1_9BACT</name>
<dbReference type="PANTHER" id="PTHR47108">
    <property type="entry name" value="5-AMINO-6-(5-PHOSPHO-D-RIBITYLAMINO)URACIL PHOSPHATASE, CHLOROPLASTIC"/>
    <property type="match status" value="1"/>
</dbReference>
<gene>
    <name evidence="2" type="ORF">EM20IM_05755</name>
</gene>
<comment type="similarity">
    <text evidence="1">Belongs to the HAD-like hydrolase superfamily. CbbY/CbbZ/Gph/YieH family.</text>
</comment>
<dbReference type="InterPro" id="IPR023214">
    <property type="entry name" value="HAD_sf"/>
</dbReference>
<dbReference type="PANTHER" id="PTHR47108:SF1">
    <property type="entry name" value="5-AMINO-6-(5-PHOSPHO-D-RIBITYLAMINO)URACIL PHOSPHATASE, CHLOROPLASTIC"/>
    <property type="match status" value="1"/>
</dbReference>
<dbReference type="RefSeq" id="WP_206843970.1">
    <property type="nucleotide sequence ID" value="NZ_CP065956.1"/>
</dbReference>
<dbReference type="NCBIfam" id="TIGR02009">
    <property type="entry name" value="PGMB-YQAB-SF"/>
    <property type="match status" value="1"/>
</dbReference>
<organism evidence="2 3">
    <name type="scientific">Candidatus Methylacidiphilum infernorum</name>
    <dbReference type="NCBI Taxonomy" id="511746"/>
    <lineage>
        <taxon>Bacteria</taxon>
        <taxon>Pseudomonadati</taxon>
        <taxon>Verrucomicrobiota</taxon>
        <taxon>Methylacidiphilae</taxon>
        <taxon>Methylacidiphilales</taxon>
        <taxon>Methylacidiphilaceae</taxon>
        <taxon>Methylacidiphilum (ex Ratnadevi et al. 2023)</taxon>
    </lineage>
</organism>
<dbReference type="PRINTS" id="PR00413">
    <property type="entry name" value="HADHALOGNASE"/>
</dbReference>
<sequence>MNKPPLYPWAALFDWDGVIVDSLKQHEKSWRLLALEQGKEIDPHFMEKTFGMKNETIISQYLGWTQNLEEIVKLSKRKEELYKNIVRDEGLQLVEGIIGFLNSLKEKHIPMAVCSSTTKTNISFVLEQLGLRSYFSVLVCAEDVKEGKPSPMPYLLTAQKLGYPPSHCVVFEDAPAGVESAIAAGMHVVALTTTRPKESLEKADIVVQSWQELSIERIDALFALGCNSHPC</sequence>
<dbReference type="SFLD" id="SFLDG01129">
    <property type="entry name" value="C1.5:_HAD__Beta-PGM__Phosphata"/>
    <property type="match status" value="1"/>
</dbReference>
<dbReference type="InterPro" id="IPR023198">
    <property type="entry name" value="PGP-like_dom2"/>
</dbReference>
<dbReference type="NCBIfam" id="TIGR01509">
    <property type="entry name" value="HAD-SF-IA-v3"/>
    <property type="match status" value="1"/>
</dbReference>
<dbReference type="SFLD" id="SFLDS00003">
    <property type="entry name" value="Haloacid_Dehalogenase"/>
    <property type="match status" value="1"/>
</dbReference>
<evidence type="ECO:0000256" key="1">
    <source>
        <dbReference type="ARBA" id="ARBA00006171"/>
    </source>
</evidence>
<evidence type="ECO:0000313" key="2">
    <source>
        <dbReference type="EMBL" id="QSR86022.1"/>
    </source>
</evidence>
<proteinExistence type="inferred from homology"/>
<dbReference type="Proteomes" id="UP000663088">
    <property type="component" value="Chromosome"/>
</dbReference>
<dbReference type="SFLD" id="SFLDG01135">
    <property type="entry name" value="C1.5.6:_HAD__Beta-PGM__Phospha"/>
    <property type="match status" value="1"/>
</dbReference>
<accession>A0ABX7PSZ1</accession>
<dbReference type="Gene3D" id="1.10.150.240">
    <property type="entry name" value="Putative phosphatase, domain 2"/>
    <property type="match status" value="1"/>
</dbReference>
<dbReference type="CDD" id="cd07505">
    <property type="entry name" value="HAD_BPGM-like"/>
    <property type="match status" value="1"/>
</dbReference>
<dbReference type="Gene3D" id="3.40.50.1000">
    <property type="entry name" value="HAD superfamily/HAD-like"/>
    <property type="match status" value="1"/>
</dbReference>
<dbReference type="InterPro" id="IPR036412">
    <property type="entry name" value="HAD-like_sf"/>
</dbReference>
<dbReference type="SUPFAM" id="SSF56784">
    <property type="entry name" value="HAD-like"/>
    <property type="match status" value="1"/>
</dbReference>
<evidence type="ECO:0000313" key="3">
    <source>
        <dbReference type="Proteomes" id="UP000663088"/>
    </source>
</evidence>
<keyword evidence="3" id="KW-1185">Reference proteome</keyword>
<dbReference type="InterPro" id="IPR010976">
    <property type="entry name" value="B-phosphoglucomutase_hydrolase"/>
</dbReference>
<dbReference type="InterPro" id="IPR006439">
    <property type="entry name" value="HAD-SF_hydro_IA"/>
</dbReference>
<dbReference type="EMBL" id="CP065956">
    <property type="protein sequence ID" value="QSR86022.1"/>
    <property type="molecule type" value="Genomic_DNA"/>
</dbReference>